<dbReference type="EMBL" id="CP053835">
    <property type="protein sequence ID" value="QKF76486.1"/>
    <property type="molecule type" value="Genomic_DNA"/>
</dbReference>
<reference evidence="2 3" key="1">
    <citation type="submission" date="2020-05" db="EMBL/GenBank/DDBJ databases">
        <title>Complete genome sequencing of Campylobacter and Arcobacter type strains.</title>
        <authorList>
            <person name="Miller W.G."/>
            <person name="Yee E."/>
        </authorList>
    </citation>
    <scope>NUCLEOTIDE SEQUENCE [LARGE SCALE GENOMIC DNA]</scope>
    <source>
        <strain evidence="2 3">LMG 25694</strain>
    </source>
</reference>
<dbReference type="AlphaFoldDB" id="A0AAE7BEM3"/>
<organism evidence="2 3">
    <name type="scientific">Arcobacter defluvii</name>
    <dbReference type="NCBI Taxonomy" id="873191"/>
    <lineage>
        <taxon>Bacteria</taxon>
        <taxon>Pseudomonadati</taxon>
        <taxon>Campylobacterota</taxon>
        <taxon>Epsilonproteobacteria</taxon>
        <taxon>Campylobacterales</taxon>
        <taxon>Arcobacteraceae</taxon>
        <taxon>Arcobacter</taxon>
    </lineage>
</organism>
<evidence type="ECO:0000313" key="3">
    <source>
        <dbReference type="Proteomes" id="UP000503313"/>
    </source>
</evidence>
<dbReference type="Gene3D" id="3.40.470.10">
    <property type="entry name" value="Uracil-DNA glycosylase-like domain"/>
    <property type="match status" value="1"/>
</dbReference>
<keyword evidence="3" id="KW-1185">Reference proteome</keyword>
<sequence>MIFHYHPYLPILNDDTKILIIGTLPPPRFCSKELKIKDVDFPYGSKDNLFWQILDKIFKLNLIYNNSLEAINQRKNFLIKNKIGICDIVENCKRIKYDASDLTMQDIVLRDILYYLKNYKNIYKIIFTGGNSKNSPEYFFRKILKQNNIKIEIIDKDTPKINKFTFDNRSFTTISLTSPSNSANKSIGSNNHYKQKKEKDDKYTTFDFRVEQYKKVFRNFE</sequence>
<dbReference type="KEGG" id="adz:ADFLV_0426"/>
<feature type="compositionally biased region" description="Polar residues" evidence="1">
    <location>
        <begin position="179"/>
        <end position="192"/>
    </location>
</feature>
<dbReference type="SUPFAM" id="SSF52141">
    <property type="entry name" value="Uracil-DNA glycosylase-like"/>
    <property type="match status" value="1"/>
</dbReference>
<dbReference type="RefSeq" id="WP_129010356.1">
    <property type="nucleotide sequence ID" value="NZ_CP053835.1"/>
</dbReference>
<proteinExistence type="predicted"/>
<evidence type="ECO:0000256" key="1">
    <source>
        <dbReference type="SAM" id="MobiDB-lite"/>
    </source>
</evidence>
<accession>A0AAE7BEM3</accession>
<feature type="region of interest" description="Disordered" evidence="1">
    <location>
        <begin position="179"/>
        <end position="198"/>
    </location>
</feature>
<gene>
    <name evidence="2" type="ORF">ADFLV_0426</name>
</gene>
<name>A0AAE7BEM3_9BACT</name>
<protein>
    <submittedName>
        <fullName evidence="2">Mug-like uracil-DNA glycosylase</fullName>
    </submittedName>
</protein>
<evidence type="ECO:0000313" key="2">
    <source>
        <dbReference type="EMBL" id="QKF76486.1"/>
    </source>
</evidence>
<dbReference type="InterPro" id="IPR036895">
    <property type="entry name" value="Uracil-DNA_glycosylase-like_sf"/>
</dbReference>
<dbReference type="Proteomes" id="UP000503313">
    <property type="component" value="Chromosome"/>
</dbReference>